<feature type="binding site" evidence="5">
    <location>
        <position position="304"/>
    </location>
    <ligand>
        <name>S-adenosyl-L-methionine</name>
        <dbReference type="ChEBI" id="CHEBI:59789"/>
    </ligand>
</feature>
<dbReference type="GO" id="GO:0003723">
    <property type="term" value="F:RNA binding"/>
    <property type="evidence" value="ECO:0007669"/>
    <property type="project" value="UniProtKB-UniRule"/>
</dbReference>
<protein>
    <submittedName>
        <fullName evidence="7">RsmB/NOP family class I SAM-dependent RNA methyltransferase</fullName>
    </submittedName>
</protein>
<gene>
    <name evidence="7" type="ORF">FNU76_08910</name>
</gene>
<dbReference type="PROSITE" id="PS51686">
    <property type="entry name" value="SAM_MT_RSMB_NOP"/>
    <property type="match status" value="1"/>
</dbReference>
<dbReference type="PANTHER" id="PTHR22807:SF53">
    <property type="entry name" value="RIBOSOMAL RNA SMALL SUBUNIT METHYLTRANSFERASE B-RELATED"/>
    <property type="match status" value="1"/>
</dbReference>
<dbReference type="Pfam" id="PF01189">
    <property type="entry name" value="Methyltr_RsmB-F"/>
    <property type="match status" value="1"/>
</dbReference>
<keyword evidence="3 5" id="KW-0949">S-adenosyl-L-methionine</keyword>
<dbReference type="InterPro" id="IPR049560">
    <property type="entry name" value="MeTrfase_RsmB-F_NOP2_cat"/>
</dbReference>
<dbReference type="Gene3D" id="3.40.50.150">
    <property type="entry name" value="Vaccinia Virus protein VP39"/>
    <property type="match status" value="1"/>
</dbReference>
<evidence type="ECO:0000259" key="6">
    <source>
        <dbReference type="PROSITE" id="PS51686"/>
    </source>
</evidence>
<dbReference type="Pfam" id="PF22458">
    <property type="entry name" value="RsmF-B_ferredox"/>
    <property type="match status" value="1"/>
</dbReference>
<dbReference type="KEGG" id="cari:FNU76_08910"/>
<keyword evidence="8" id="KW-1185">Reference proteome</keyword>
<name>A0A516SE86_9NEIS</name>
<dbReference type="InterPro" id="IPR001678">
    <property type="entry name" value="MeTrfase_RsmB-F_NOP2_dom"/>
</dbReference>
<evidence type="ECO:0000256" key="5">
    <source>
        <dbReference type="PROSITE-ProRule" id="PRU01023"/>
    </source>
</evidence>
<dbReference type="RefSeq" id="WP_144277869.1">
    <property type="nucleotide sequence ID" value="NZ_CP041730.1"/>
</dbReference>
<accession>A0A516SE86</accession>
<dbReference type="GO" id="GO:0008173">
    <property type="term" value="F:RNA methyltransferase activity"/>
    <property type="evidence" value="ECO:0007669"/>
    <property type="project" value="InterPro"/>
</dbReference>
<dbReference type="InterPro" id="IPR054728">
    <property type="entry name" value="RsmB-like_ferredoxin"/>
</dbReference>
<comment type="caution">
    <text evidence="5">Lacks conserved residue(s) required for the propagation of feature annotation.</text>
</comment>
<dbReference type="InterPro" id="IPR023267">
    <property type="entry name" value="RCMT"/>
</dbReference>
<dbReference type="CDD" id="cd02440">
    <property type="entry name" value="AdoMet_MTases"/>
    <property type="match status" value="1"/>
</dbReference>
<feature type="active site" description="Nucleophile" evidence="5">
    <location>
        <position position="357"/>
    </location>
</feature>
<keyword evidence="2 5" id="KW-0808">Transferase</keyword>
<dbReference type="EMBL" id="CP041730">
    <property type="protein sequence ID" value="QDQ26475.1"/>
    <property type="molecule type" value="Genomic_DNA"/>
</dbReference>
<dbReference type="PRINTS" id="PR02008">
    <property type="entry name" value="RCMTFAMILY"/>
</dbReference>
<keyword evidence="4 5" id="KW-0694">RNA-binding</keyword>
<sequence>MPPLSQEAFHAALDALRAALSFGAPADAVLSRFFRENPKLGSQNRAFIAESVFGVMRQKFVLDRICEADASPRRLLLAFLARSGRNLREFEPIVSREDERVFLAGVKAFKLDTLTLAERAELPEWVAQELLASGMAEENLLALGRALAQAAPLDLRVNTQKMKRESVQAELQALGYESSPTPYSPFGLRVVGKPAINRHTLFTEGAIEVQDEGSQLLGLLVGPKRGEMVADFCAGAGGKTLLLGMLMASTGRLYAFDVSEKRLANLKPRLARSGLSNVQPQLINSENDSRIKRLAGKLDRVLVDAPCSGMGTLRRNPDLKFRQSAAGVDELNQKQAAILASAARLVKVGGRLVYATCSILPRENQGIVEAFLAANPGFSLVPAATILAEQRVELDTGDYLQLQPQTHGCDGFFAAVMQRKA</sequence>
<proteinExistence type="inferred from homology"/>
<evidence type="ECO:0000256" key="4">
    <source>
        <dbReference type="ARBA" id="ARBA00022884"/>
    </source>
</evidence>
<feature type="binding site" evidence="5">
    <location>
        <position position="257"/>
    </location>
    <ligand>
        <name>S-adenosyl-L-methionine</name>
        <dbReference type="ChEBI" id="CHEBI:59789"/>
    </ligand>
</feature>
<evidence type="ECO:0000313" key="8">
    <source>
        <dbReference type="Proteomes" id="UP000317550"/>
    </source>
</evidence>
<reference evidence="8" key="1">
    <citation type="submission" date="2019-07" db="EMBL/GenBank/DDBJ databases">
        <title>Chitinimonas sp. nov., isolated from Ny-Alesund, arctica soil.</title>
        <authorList>
            <person name="Xu Q."/>
            <person name="Peng F."/>
        </authorList>
    </citation>
    <scope>NUCLEOTIDE SEQUENCE [LARGE SCALE GENOMIC DNA]</scope>
    <source>
        <strain evidence="8">R3-44</strain>
    </source>
</reference>
<organism evidence="7 8">
    <name type="scientific">Chitinimonas arctica</name>
    <dbReference type="NCBI Taxonomy" id="2594795"/>
    <lineage>
        <taxon>Bacteria</taxon>
        <taxon>Pseudomonadati</taxon>
        <taxon>Pseudomonadota</taxon>
        <taxon>Betaproteobacteria</taxon>
        <taxon>Neisseriales</taxon>
        <taxon>Chitinibacteraceae</taxon>
        <taxon>Chitinimonas</taxon>
    </lineage>
</organism>
<comment type="similarity">
    <text evidence="5">Belongs to the class I-like SAM-binding methyltransferase superfamily. RsmB/NOP family.</text>
</comment>
<dbReference type="GO" id="GO:0001510">
    <property type="term" value="P:RNA methylation"/>
    <property type="evidence" value="ECO:0007669"/>
    <property type="project" value="InterPro"/>
</dbReference>
<dbReference type="InterPro" id="IPR029063">
    <property type="entry name" value="SAM-dependent_MTases_sf"/>
</dbReference>
<evidence type="ECO:0000313" key="7">
    <source>
        <dbReference type="EMBL" id="QDQ26475.1"/>
    </source>
</evidence>
<feature type="domain" description="SAM-dependent MTase RsmB/NOP-type" evidence="6">
    <location>
        <begin position="143"/>
        <end position="420"/>
    </location>
</feature>
<dbReference type="OrthoDB" id="9810297at2"/>
<dbReference type="PANTHER" id="PTHR22807">
    <property type="entry name" value="NOP2 YEAST -RELATED NOL1/NOP2/FMU SUN DOMAIN-CONTAINING"/>
    <property type="match status" value="1"/>
</dbReference>
<dbReference type="AlphaFoldDB" id="A0A516SE86"/>
<dbReference type="SUPFAM" id="SSF53335">
    <property type="entry name" value="S-adenosyl-L-methionine-dependent methyltransferases"/>
    <property type="match status" value="1"/>
</dbReference>
<evidence type="ECO:0000256" key="2">
    <source>
        <dbReference type="ARBA" id="ARBA00022679"/>
    </source>
</evidence>
<dbReference type="Proteomes" id="UP000317550">
    <property type="component" value="Chromosome"/>
</dbReference>
<evidence type="ECO:0000256" key="3">
    <source>
        <dbReference type="ARBA" id="ARBA00022691"/>
    </source>
</evidence>
<evidence type="ECO:0000256" key="1">
    <source>
        <dbReference type="ARBA" id="ARBA00022603"/>
    </source>
</evidence>
<keyword evidence="1 5" id="KW-0489">Methyltransferase</keyword>